<dbReference type="EMBL" id="JARYMX010000001">
    <property type="protein sequence ID" value="KAJ9568136.1"/>
    <property type="molecule type" value="Genomic_DNA"/>
</dbReference>
<dbReference type="GO" id="GO:0016042">
    <property type="term" value="P:lipid catabolic process"/>
    <property type="evidence" value="ECO:0007669"/>
    <property type="project" value="UniProtKB-KW"/>
</dbReference>
<dbReference type="SUPFAM" id="SSF52266">
    <property type="entry name" value="SGNH hydrolase"/>
    <property type="match status" value="1"/>
</dbReference>
<protein>
    <submittedName>
        <fullName evidence="5">Uncharacterized protein</fullName>
    </submittedName>
</protein>
<keyword evidence="3" id="KW-0443">Lipid metabolism</keyword>
<dbReference type="GO" id="GO:0016788">
    <property type="term" value="F:hydrolase activity, acting on ester bonds"/>
    <property type="evidence" value="ECO:0007669"/>
    <property type="project" value="InterPro"/>
</dbReference>
<organism evidence="5 6">
    <name type="scientific">Centaurea solstitialis</name>
    <name type="common">yellow star-thistle</name>
    <dbReference type="NCBI Taxonomy" id="347529"/>
    <lineage>
        <taxon>Eukaryota</taxon>
        <taxon>Viridiplantae</taxon>
        <taxon>Streptophyta</taxon>
        <taxon>Embryophyta</taxon>
        <taxon>Tracheophyta</taxon>
        <taxon>Spermatophyta</taxon>
        <taxon>Magnoliopsida</taxon>
        <taxon>eudicotyledons</taxon>
        <taxon>Gunneridae</taxon>
        <taxon>Pentapetalae</taxon>
        <taxon>asterids</taxon>
        <taxon>campanulids</taxon>
        <taxon>Asterales</taxon>
        <taxon>Asteraceae</taxon>
        <taxon>Carduoideae</taxon>
        <taxon>Cardueae</taxon>
        <taxon>Centaureinae</taxon>
        <taxon>Centaurea</taxon>
    </lineage>
</organism>
<evidence type="ECO:0000313" key="5">
    <source>
        <dbReference type="EMBL" id="KAJ9568136.1"/>
    </source>
</evidence>
<dbReference type="InterPro" id="IPR035669">
    <property type="entry name" value="SGNH_plant_lipase-like"/>
</dbReference>
<dbReference type="InterPro" id="IPR051058">
    <property type="entry name" value="GDSL_Est/Lipase"/>
</dbReference>
<comment type="caution">
    <text evidence="5">The sequence shown here is derived from an EMBL/GenBank/DDBJ whole genome shotgun (WGS) entry which is preliminary data.</text>
</comment>
<name>A0AA38U6L5_9ASTR</name>
<sequence>MATTPPFAWLFFSCAFLILLKSSSNILVLCKSSSVPGFYIFGDSLNDPGNNNYLPNSLARADFPYNGIDFPAKKATGRFSNGKTSADFLAEKVGLPWAPPYLSLSENLNATSAVVTGISFASGGSGILNGTGMSLSGTTGTVNGTDDQLYMESIPLTTQVEYYSMVHDQLVQQLGPASAKSHLSKSLFLIVIGSNDLFAYFNKESNLSKQYTPQQYVNLMASTLKPLIKKMHRLGARKFVVSGVPMIGCCPIQRKLNHTDCQVEPNYWSVKYNDALQSLLRKLKSKLSHIKYSYFHLYDAMNEVIQHPRTYAEKVGLPWAPPYQSLSKNPNATSVVVTGVSFASGGSGIFNGTGNWVNETSGIFNVTDDIGSFPLTTQVEYYSVVHDQLVQQLGSAGAESHLSKSLFLIVIGSNDLFAYFNKAYNLSQQYTPHQYIDLMTSNLKPLIKKMHGLGARKFVVIGVGVIGCCPAQRTLNNTECNTDINYWSVKYNDALQSLLTELKSELSDINYSYFHLYDAMNDIIQHPQTYGFTEIKAACCGSGDLNAAMGCLEYYPGTTHCSNRKNHLFWDFVHPTEIASGIFADILYSGPGQFTTPINVKELVKSMNVNTLIRSFSHRTLIFHLYDAMNDIIQHPQTYGN</sequence>
<feature type="signal peptide" evidence="4">
    <location>
        <begin position="1"/>
        <end position="24"/>
    </location>
</feature>
<keyword evidence="3" id="KW-0442">Lipid degradation</keyword>
<dbReference type="PANTHER" id="PTHR45648">
    <property type="entry name" value="GDSL LIPASE/ACYLHYDROLASE FAMILY PROTEIN (AFU_ORTHOLOGUE AFUA_4G14700)"/>
    <property type="match status" value="1"/>
</dbReference>
<evidence type="ECO:0000256" key="4">
    <source>
        <dbReference type="SAM" id="SignalP"/>
    </source>
</evidence>
<dbReference type="InterPro" id="IPR036514">
    <property type="entry name" value="SGNH_hydro_sf"/>
</dbReference>
<dbReference type="Pfam" id="PF00657">
    <property type="entry name" value="Lipase_GDSL"/>
    <property type="match status" value="2"/>
</dbReference>
<dbReference type="PANTHER" id="PTHR45648:SF90">
    <property type="entry name" value="GDSL-LIKE LIPASE_ACYLHYDROLASE SUPERFAMILY PROTEIN-RELATED"/>
    <property type="match status" value="1"/>
</dbReference>
<dbReference type="FunFam" id="3.40.50.1110:FF:000003">
    <property type="entry name" value="GDSL esterase/lipase APG"/>
    <property type="match status" value="2"/>
</dbReference>
<accession>A0AA38U6L5</accession>
<gene>
    <name evidence="5" type="ORF">OSB04_004102</name>
</gene>
<keyword evidence="2" id="KW-0378">Hydrolase</keyword>
<evidence type="ECO:0000256" key="2">
    <source>
        <dbReference type="ARBA" id="ARBA00022801"/>
    </source>
</evidence>
<dbReference type="Gene3D" id="3.40.50.1110">
    <property type="entry name" value="SGNH hydrolase"/>
    <property type="match status" value="2"/>
</dbReference>
<keyword evidence="6" id="KW-1185">Reference proteome</keyword>
<proteinExistence type="inferred from homology"/>
<dbReference type="CDD" id="cd01837">
    <property type="entry name" value="SGNH_plant_lipase_like"/>
    <property type="match status" value="2"/>
</dbReference>
<evidence type="ECO:0000313" key="6">
    <source>
        <dbReference type="Proteomes" id="UP001172457"/>
    </source>
</evidence>
<evidence type="ECO:0000256" key="1">
    <source>
        <dbReference type="ARBA" id="ARBA00008668"/>
    </source>
</evidence>
<dbReference type="Proteomes" id="UP001172457">
    <property type="component" value="Chromosome 1"/>
</dbReference>
<reference evidence="5" key="1">
    <citation type="submission" date="2023-03" db="EMBL/GenBank/DDBJ databases">
        <title>Chromosome-scale reference genome and RAD-based genetic map of yellow starthistle (Centaurea solstitialis) reveal putative structural variation and QTLs associated with invader traits.</title>
        <authorList>
            <person name="Reatini B."/>
            <person name="Cang F.A."/>
            <person name="Jiang Q."/>
            <person name="Mckibben M.T.W."/>
            <person name="Barker M.S."/>
            <person name="Rieseberg L.H."/>
            <person name="Dlugosch K.M."/>
        </authorList>
    </citation>
    <scope>NUCLEOTIDE SEQUENCE</scope>
    <source>
        <strain evidence="5">CAN-66</strain>
        <tissue evidence="5">Leaf</tissue>
    </source>
</reference>
<comment type="similarity">
    <text evidence="1">Belongs to the 'GDSL' lipolytic enzyme family.</text>
</comment>
<dbReference type="InterPro" id="IPR001087">
    <property type="entry name" value="GDSL"/>
</dbReference>
<evidence type="ECO:0000256" key="3">
    <source>
        <dbReference type="ARBA" id="ARBA00022963"/>
    </source>
</evidence>
<keyword evidence="4" id="KW-0732">Signal</keyword>
<dbReference type="AlphaFoldDB" id="A0AA38U6L5"/>
<feature type="chain" id="PRO_5041320272" evidence="4">
    <location>
        <begin position="25"/>
        <end position="641"/>
    </location>
</feature>